<evidence type="ECO:0000256" key="1">
    <source>
        <dbReference type="SAM" id="MobiDB-lite"/>
    </source>
</evidence>
<feature type="compositionally biased region" description="Polar residues" evidence="1">
    <location>
        <begin position="24"/>
        <end position="35"/>
    </location>
</feature>
<feature type="compositionally biased region" description="Low complexity" evidence="1">
    <location>
        <begin position="36"/>
        <end position="46"/>
    </location>
</feature>
<feature type="compositionally biased region" description="Low complexity" evidence="1">
    <location>
        <begin position="1"/>
        <end position="23"/>
    </location>
</feature>
<proteinExistence type="predicted"/>
<accession>A0AAF0U2P9</accession>
<dbReference type="EMBL" id="CP133618">
    <property type="protein sequence ID" value="WMV38126.1"/>
    <property type="molecule type" value="Genomic_DNA"/>
</dbReference>
<dbReference type="AlphaFoldDB" id="A0AAF0U2P9"/>
<feature type="non-terminal residue" evidence="2">
    <location>
        <position position="81"/>
    </location>
</feature>
<evidence type="ECO:0000313" key="3">
    <source>
        <dbReference type="Proteomes" id="UP001234989"/>
    </source>
</evidence>
<dbReference type="Proteomes" id="UP001234989">
    <property type="component" value="Chromosome 7"/>
</dbReference>
<keyword evidence="3" id="KW-1185">Reference proteome</keyword>
<organism evidence="2 3">
    <name type="scientific">Solanum verrucosum</name>
    <dbReference type="NCBI Taxonomy" id="315347"/>
    <lineage>
        <taxon>Eukaryota</taxon>
        <taxon>Viridiplantae</taxon>
        <taxon>Streptophyta</taxon>
        <taxon>Embryophyta</taxon>
        <taxon>Tracheophyta</taxon>
        <taxon>Spermatophyta</taxon>
        <taxon>Magnoliopsida</taxon>
        <taxon>eudicotyledons</taxon>
        <taxon>Gunneridae</taxon>
        <taxon>Pentapetalae</taxon>
        <taxon>asterids</taxon>
        <taxon>lamiids</taxon>
        <taxon>Solanales</taxon>
        <taxon>Solanaceae</taxon>
        <taxon>Solanoideae</taxon>
        <taxon>Solaneae</taxon>
        <taxon>Solanum</taxon>
    </lineage>
</organism>
<evidence type="ECO:0000313" key="2">
    <source>
        <dbReference type="EMBL" id="WMV38126.1"/>
    </source>
</evidence>
<reference evidence="2" key="1">
    <citation type="submission" date="2023-08" db="EMBL/GenBank/DDBJ databases">
        <title>A de novo genome assembly of Solanum verrucosum Schlechtendal, a Mexican diploid species geographically isolated from the other diploid A-genome species in potato relatives.</title>
        <authorList>
            <person name="Hosaka K."/>
        </authorList>
    </citation>
    <scope>NUCLEOTIDE SEQUENCE</scope>
    <source>
        <tissue evidence="2">Young leaves</tissue>
    </source>
</reference>
<gene>
    <name evidence="2" type="ORF">MTR67_031511</name>
</gene>
<protein>
    <submittedName>
        <fullName evidence="2">Uncharacterized protein</fullName>
    </submittedName>
</protein>
<feature type="region of interest" description="Disordered" evidence="1">
    <location>
        <begin position="1"/>
        <end position="46"/>
    </location>
</feature>
<sequence length="81" mass="8666">MDAGHGLMHSGLGLGTTDGSSSSRASNNPFQTKQGGSDSMDNMNMANTNTAGISINVFSMNSKMSSPPEYSDCFNRQREWI</sequence>
<name>A0AAF0U2P9_SOLVR</name>